<dbReference type="AlphaFoldDB" id="A0A3E4XQJ7"/>
<comment type="caution">
    <text evidence="2">The sequence shown here is derived from an EMBL/GenBank/DDBJ whole genome shotgun (WGS) entry which is preliminary data.</text>
</comment>
<gene>
    <name evidence="2" type="ORF">DXC07_04355</name>
</gene>
<evidence type="ECO:0000256" key="1">
    <source>
        <dbReference type="SAM" id="Phobius"/>
    </source>
</evidence>
<feature type="transmembrane region" description="Helical" evidence="1">
    <location>
        <begin position="20"/>
        <end position="37"/>
    </location>
</feature>
<dbReference type="Proteomes" id="UP000261295">
    <property type="component" value="Unassembled WGS sequence"/>
</dbReference>
<evidence type="ECO:0000313" key="2">
    <source>
        <dbReference type="EMBL" id="RGM58014.1"/>
    </source>
</evidence>
<sequence>MNTKFNLFENIDINFNFNISFWTVSTITLIGIFVFYIKNPEKFEKLISLIAKFLNFLTHKFDKTYIKFDLQGKINSYVKDVKKRTKHLSVDGVKIQWLESENVTPDNYIKSGNLIIRLHKSENQNKNIVNASMAFVSNAFLKKAKSYIAKYQRESIDIYTCYDLLRNEKSEILDQFVQDFMKEKMDNDKIADLFEKYEDINKAGIYYPILIQELTFLGEKVFARKRDANIIYEEVKQLIYYLYNYANRKYREDVISDFNGNYCKFAIRIIGKIYKVSEGEQVYIRNLRKINSSNETLYLIGNVSNKNFIKKVVAQCKDEIGYDIISEENYHAIIKDDKGNDYSINNYLLILRSKKIQVYHKL</sequence>
<keyword evidence="1" id="KW-0472">Membrane</keyword>
<accession>A0A3E4XQJ7</accession>
<dbReference type="EMBL" id="QSTL01000002">
    <property type="protein sequence ID" value="RGM58014.1"/>
    <property type="molecule type" value="Genomic_DNA"/>
</dbReference>
<proteinExistence type="predicted"/>
<evidence type="ECO:0000313" key="3">
    <source>
        <dbReference type="Proteomes" id="UP000261295"/>
    </source>
</evidence>
<keyword evidence="1" id="KW-0812">Transmembrane</keyword>
<dbReference type="RefSeq" id="WP_117748967.1">
    <property type="nucleotide sequence ID" value="NZ_QSTL01000002.1"/>
</dbReference>
<keyword evidence="1" id="KW-1133">Transmembrane helix</keyword>
<protein>
    <submittedName>
        <fullName evidence="2">Uncharacterized protein</fullName>
    </submittedName>
</protein>
<name>A0A3E4XQJ7_BACUN</name>
<reference evidence="2 3" key="1">
    <citation type="submission" date="2018-08" db="EMBL/GenBank/DDBJ databases">
        <title>A genome reference for cultivated species of the human gut microbiota.</title>
        <authorList>
            <person name="Zou Y."/>
            <person name="Xue W."/>
            <person name="Luo G."/>
        </authorList>
    </citation>
    <scope>NUCLEOTIDE SEQUENCE [LARGE SCALE GENOMIC DNA]</scope>
    <source>
        <strain evidence="2 3">OM07-9</strain>
    </source>
</reference>
<organism evidence="2 3">
    <name type="scientific">Bacteroides uniformis</name>
    <dbReference type="NCBI Taxonomy" id="820"/>
    <lineage>
        <taxon>Bacteria</taxon>
        <taxon>Pseudomonadati</taxon>
        <taxon>Bacteroidota</taxon>
        <taxon>Bacteroidia</taxon>
        <taxon>Bacteroidales</taxon>
        <taxon>Bacteroidaceae</taxon>
        <taxon>Bacteroides</taxon>
    </lineage>
</organism>